<feature type="compositionally biased region" description="Polar residues" evidence="9">
    <location>
        <begin position="95"/>
        <end position="112"/>
    </location>
</feature>
<dbReference type="Gene3D" id="1.20.1070.10">
    <property type="entry name" value="Rhodopsin 7-helix transmembrane proteins"/>
    <property type="match status" value="1"/>
</dbReference>
<sequence length="1328" mass="147655">MVKMLEQMSEQVDSQLLSLEWSRFSENVVIVVLSKKQVLQTGVHCSFRGSKESMNHGFTSTSFHCSSHASEINTPIYVNIPALMAAKSPKPVDPAQTTEWPKENSTYSSNDISNETFVSNDTTYHFSSSDTSSLPQELPVFPYSPNSYPLEAQANRPREDDDSATSTSAFPTFSSSTSPWDALNISSKYFSKLSKPLNLSSHLNISAKHLFPYANISPINTIHSQHKTNVFVILHRTSKLFPVLQSDLHDPAFRKGNWAVVTPVLAVSIGGPAKNLSKPVVITFEVVDTRKPLKAAYFDFDLNEGNGGWKTDRCEIIKRNGTSIVVHVYHLSNFALLQDRSFQYRLAAFAMEPVLYVGSGVCMFCMLLVMITLMACFGSIGIPKKIKHAVVNLCLSTFLMMAAFIFGINRTDFELPCQMAGICIHYLTLCAVFWITIMSNIIYKKFIKANRPPEPPPELGPMPLPPKPILQFYFVGYGVPVIICGITAAVNINFYSGLKYCFLEWEPSLGAFYAPVALLVAWNLVLFMRISCVVRSVPETDSEAANESDNEIHTNEIELVPSQPDTTTNTTHNINLHHSNNNNNISSSNGGGYRRRYSRASNDEDEEDVVSVASIPDQERRPITQLRSLVAFLFLFIVMWMCGALAIAKPFRLIIPHQEIIFSYAYGLMSSFFGIFMVIYFICTRRDAQLSWKHASGCAPKETYTAPMEITELQPEPTPVTQPQANGSAVKSNSNTNLSLYSQKSSNITKAYNMKNNSKQSNINLIIPNSSEISFNSAQEGFPNFYNPRQNGAAKKFWQKNRHHSKVMNKDVNRDLNSSLTDNNSAGELNHHRHSHGTSSDANTHLSIEIQIQSKEKPSAKAGSFSSSREIPVHINNQITPQNMLGSSCGAISLEHNSQVSGIKSTTPDRDTNFASAYQQANPNQNLPQHQRSPSAGSLGTGVHPSAFTPVQPRNNNTLPRHGKNLDEGDEKLRLADKDGSVPRNQLSGTNSQTERSLQGEAPLRPVNPGVAWNPYCNLSPLTSHTATYSFTPPPPAHSQQQHYPFDYGVFPQPVSLNPQIFNLNQSHPSGPNGLSPTPLNQQVLPSFNIPPSPYLIQSQGRQVKSMSPGSSSSHSQSQTNRKNRCSGNSWRPLSGGDSSDSSRPRPKRTQAGGSPGRTVTYAPCSPVMSDSQAYEPHYQGPNQNTQQNMKKARSIDSDHHSDPTHRKKHHRSERHSRNKLTNKQRSLGWDEQFKGRPSKANYVYVNHMYRDKVMHKLIKQASESDDLATKAFWLPRSASEYERLTQKGFCNMADDSSTSSDDGDSLDDNVWIRQSSGSDFQKKETSV</sequence>
<feature type="transmembrane region" description="Helical" evidence="10">
    <location>
        <begin position="629"/>
        <end position="648"/>
    </location>
</feature>
<feature type="transmembrane region" description="Helical" evidence="10">
    <location>
        <begin position="389"/>
        <end position="407"/>
    </location>
</feature>
<feature type="compositionally biased region" description="Polar residues" evidence="9">
    <location>
        <begin position="1096"/>
        <end position="1105"/>
    </location>
</feature>
<feature type="compositionally biased region" description="Basic and acidic residues" evidence="9">
    <location>
        <begin position="964"/>
        <end position="981"/>
    </location>
</feature>
<dbReference type="EMBL" id="CAXITT010001439">
    <property type="protein sequence ID" value="CAL1548561.1"/>
    <property type="molecule type" value="Genomic_DNA"/>
</dbReference>
<evidence type="ECO:0008006" key="15">
    <source>
        <dbReference type="Google" id="ProtNLM"/>
    </source>
</evidence>
<feature type="transmembrane region" description="Helical" evidence="10">
    <location>
        <begin position="472"/>
        <end position="492"/>
    </location>
</feature>
<dbReference type="InterPro" id="IPR000832">
    <property type="entry name" value="GPCR_2_secretin-like"/>
</dbReference>
<evidence type="ECO:0000256" key="10">
    <source>
        <dbReference type="SAM" id="Phobius"/>
    </source>
</evidence>
<keyword evidence="14" id="KW-1185">Reference proteome</keyword>
<dbReference type="PANTHER" id="PTHR45930:SF4">
    <property type="entry name" value="ADHESION G PROTEIN-COUPLED RECEPTOR A3"/>
    <property type="match status" value="1"/>
</dbReference>
<evidence type="ECO:0000256" key="6">
    <source>
        <dbReference type="ARBA" id="ARBA00023157"/>
    </source>
</evidence>
<dbReference type="PROSITE" id="PS50261">
    <property type="entry name" value="G_PROTEIN_RECEP_F2_4"/>
    <property type="match status" value="1"/>
</dbReference>
<comment type="similarity">
    <text evidence="2">Belongs to the G-protein coupled receptor 2 family. Adhesion G-protein coupled receptor (ADGR) subfamily.</text>
</comment>
<feature type="region of interest" description="Disordered" evidence="9">
    <location>
        <begin position="561"/>
        <end position="602"/>
    </location>
</feature>
<keyword evidence="6" id="KW-1015">Disulfide bond</keyword>
<dbReference type="Gene3D" id="2.60.220.50">
    <property type="match status" value="1"/>
</dbReference>
<dbReference type="GO" id="GO:0004930">
    <property type="term" value="F:G protein-coupled receptor activity"/>
    <property type="evidence" value="ECO:0007669"/>
    <property type="project" value="InterPro"/>
</dbReference>
<feature type="region of interest" description="Disordered" evidence="9">
    <location>
        <begin position="1062"/>
        <end position="1233"/>
    </location>
</feature>
<gene>
    <name evidence="13" type="ORF">GSLYS_00021878001</name>
</gene>
<dbReference type="InterPro" id="IPR000203">
    <property type="entry name" value="GPS"/>
</dbReference>
<evidence type="ECO:0000256" key="1">
    <source>
        <dbReference type="ARBA" id="ARBA00004141"/>
    </source>
</evidence>
<keyword evidence="4 10" id="KW-1133">Transmembrane helix</keyword>
<comment type="caution">
    <text evidence="13">The sequence shown here is derived from an EMBL/GenBank/DDBJ whole genome shotgun (WGS) entry which is preliminary data.</text>
</comment>
<dbReference type="GO" id="GO:0007166">
    <property type="term" value="P:cell surface receptor signaling pathway"/>
    <property type="evidence" value="ECO:0007669"/>
    <property type="project" value="InterPro"/>
</dbReference>
<feature type="domain" description="G-protein coupled receptors family 2 profile 2" evidence="12">
    <location>
        <begin position="351"/>
        <end position="685"/>
    </location>
</feature>
<dbReference type="PROSITE" id="PS50221">
    <property type="entry name" value="GAIN_B"/>
    <property type="match status" value="1"/>
</dbReference>
<dbReference type="Proteomes" id="UP001497497">
    <property type="component" value="Unassembled WGS sequence"/>
</dbReference>
<feature type="compositionally biased region" description="Polar residues" evidence="9">
    <location>
        <begin position="983"/>
        <end position="997"/>
    </location>
</feature>
<keyword evidence="3 10" id="KW-0812">Transmembrane</keyword>
<dbReference type="InterPro" id="IPR017981">
    <property type="entry name" value="GPCR_2-like_7TM"/>
</dbReference>
<dbReference type="InterPro" id="IPR057244">
    <property type="entry name" value="GAIN_B"/>
</dbReference>
<evidence type="ECO:0000256" key="4">
    <source>
        <dbReference type="ARBA" id="ARBA00022989"/>
    </source>
</evidence>
<dbReference type="InterPro" id="IPR046338">
    <property type="entry name" value="GAIN_dom_sf"/>
</dbReference>
<proteinExistence type="inferred from homology"/>
<evidence type="ECO:0000256" key="8">
    <source>
        <dbReference type="ARBA" id="ARBA00023319"/>
    </source>
</evidence>
<dbReference type="PANTHER" id="PTHR45930">
    <property type="entry name" value="G-PROTEIN COUPLED RECEPTOR 124-LIKE PROTEIN"/>
    <property type="match status" value="1"/>
</dbReference>
<feature type="compositionally biased region" description="Polar residues" evidence="9">
    <location>
        <begin position="1181"/>
        <end position="1190"/>
    </location>
</feature>
<accession>A0AAV2IQM7</accession>
<evidence type="ECO:0000256" key="7">
    <source>
        <dbReference type="ARBA" id="ARBA00023170"/>
    </source>
</evidence>
<feature type="transmembrane region" description="Helical" evidence="10">
    <location>
        <begin position="660"/>
        <end position="683"/>
    </location>
</feature>
<feature type="compositionally biased region" description="Low complexity" evidence="9">
    <location>
        <begin position="1106"/>
        <end position="1118"/>
    </location>
</feature>
<comment type="subcellular location">
    <subcellularLocation>
        <location evidence="1">Membrane</location>
        <topology evidence="1">Multi-pass membrane protein</topology>
    </subcellularLocation>
</comment>
<feature type="compositionally biased region" description="Basic residues" evidence="9">
    <location>
        <begin position="1206"/>
        <end position="1223"/>
    </location>
</feature>
<feature type="transmembrane region" description="Helical" evidence="10">
    <location>
        <begin position="419"/>
        <end position="443"/>
    </location>
</feature>
<feature type="compositionally biased region" description="Polar residues" evidence="9">
    <location>
        <begin position="923"/>
        <end position="938"/>
    </location>
</feature>
<organism evidence="13 14">
    <name type="scientific">Lymnaea stagnalis</name>
    <name type="common">Great pond snail</name>
    <name type="synonym">Helix stagnalis</name>
    <dbReference type="NCBI Taxonomy" id="6523"/>
    <lineage>
        <taxon>Eukaryota</taxon>
        <taxon>Metazoa</taxon>
        <taxon>Spiralia</taxon>
        <taxon>Lophotrochozoa</taxon>
        <taxon>Mollusca</taxon>
        <taxon>Gastropoda</taxon>
        <taxon>Heterobranchia</taxon>
        <taxon>Euthyneura</taxon>
        <taxon>Panpulmonata</taxon>
        <taxon>Hygrophila</taxon>
        <taxon>Lymnaeoidea</taxon>
        <taxon>Lymnaeidae</taxon>
        <taxon>Lymnaea</taxon>
    </lineage>
</organism>
<feature type="region of interest" description="Disordered" evidence="9">
    <location>
        <begin position="89"/>
        <end position="112"/>
    </location>
</feature>
<feature type="transmembrane region" description="Helical" evidence="10">
    <location>
        <begin position="354"/>
        <end position="377"/>
    </location>
</feature>
<evidence type="ECO:0000256" key="5">
    <source>
        <dbReference type="ARBA" id="ARBA00023136"/>
    </source>
</evidence>
<evidence type="ECO:0000259" key="12">
    <source>
        <dbReference type="PROSITE" id="PS50261"/>
    </source>
</evidence>
<dbReference type="Pfam" id="PF01825">
    <property type="entry name" value="GPS"/>
    <property type="match status" value="1"/>
</dbReference>
<keyword evidence="7" id="KW-0675">Receptor</keyword>
<feature type="compositionally biased region" description="Low complexity" evidence="9">
    <location>
        <begin position="164"/>
        <end position="178"/>
    </location>
</feature>
<feature type="compositionally biased region" description="Low complexity" evidence="9">
    <location>
        <begin position="566"/>
        <end position="588"/>
    </location>
</feature>
<feature type="region of interest" description="Disordered" evidence="9">
    <location>
        <begin position="1292"/>
        <end position="1328"/>
    </location>
</feature>
<keyword evidence="8" id="KW-0393">Immunoglobulin domain</keyword>
<keyword evidence="5 10" id="KW-0472">Membrane</keyword>
<feature type="region of interest" description="Disordered" evidence="9">
    <location>
        <begin position="923"/>
        <end position="1006"/>
    </location>
</feature>
<feature type="domain" description="GAIN-B" evidence="11">
    <location>
        <begin position="181"/>
        <end position="344"/>
    </location>
</feature>
<evidence type="ECO:0000256" key="2">
    <source>
        <dbReference type="ARBA" id="ARBA00007343"/>
    </source>
</evidence>
<feature type="compositionally biased region" description="Polar residues" evidence="9">
    <location>
        <begin position="815"/>
        <end position="827"/>
    </location>
</feature>
<name>A0AAV2IQM7_LYMST</name>
<feature type="region of interest" description="Disordered" evidence="9">
    <location>
        <begin position="145"/>
        <end position="178"/>
    </location>
</feature>
<dbReference type="Pfam" id="PF00002">
    <property type="entry name" value="7tm_2"/>
    <property type="match status" value="1"/>
</dbReference>
<evidence type="ECO:0000313" key="13">
    <source>
        <dbReference type="EMBL" id="CAL1548561.1"/>
    </source>
</evidence>
<evidence type="ECO:0000256" key="9">
    <source>
        <dbReference type="SAM" id="MobiDB-lite"/>
    </source>
</evidence>
<feature type="region of interest" description="Disordered" evidence="9">
    <location>
        <begin position="799"/>
        <end position="843"/>
    </location>
</feature>
<feature type="transmembrane region" description="Helical" evidence="10">
    <location>
        <begin position="512"/>
        <end position="530"/>
    </location>
</feature>
<dbReference type="InterPro" id="IPR051963">
    <property type="entry name" value="Adhesion_GPCR_A"/>
</dbReference>
<reference evidence="13 14" key="1">
    <citation type="submission" date="2024-04" db="EMBL/GenBank/DDBJ databases">
        <authorList>
            <consortium name="Genoscope - CEA"/>
            <person name="William W."/>
        </authorList>
    </citation>
    <scope>NUCLEOTIDE SEQUENCE [LARGE SCALE GENOMIC DNA]</scope>
</reference>
<feature type="compositionally biased region" description="Basic and acidic residues" evidence="9">
    <location>
        <begin position="1194"/>
        <end position="1205"/>
    </location>
</feature>
<evidence type="ECO:0000259" key="11">
    <source>
        <dbReference type="PROSITE" id="PS50221"/>
    </source>
</evidence>
<protein>
    <recommendedName>
        <fullName evidence="15">G-protein coupled receptors family 2 profile 2 domain-containing protein</fullName>
    </recommendedName>
</protein>
<evidence type="ECO:0000313" key="14">
    <source>
        <dbReference type="Proteomes" id="UP001497497"/>
    </source>
</evidence>
<dbReference type="GO" id="GO:0005886">
    <property type="term" value="C:plasma membrane"/>
    <property type="evidence" value="ECO:0007669"/>
    <property type="project" value="TreeGrafter"/>
</dbReference>
<evidence type="ECO:0000256" key="3">
    <source>
        <dbReference type="ARBA" id="ARBA00022692"/>
    </source>
</evidence>
<feature type="compositionally biased region" description="Polar residues" evidence="9">
    <location>
        <begin position="1062"/>
        <end position="1086"/>
    </location>
</feature>